<keyword evidence="4" id="KW-1185">Reference proteome</keyword>
<proteinExistence type="predicted"/>
<comment type="caution">
    <text evidence="3">The sequence shown here is derived from an EMBL/GenBank/DDBJ whole genome shotgun (WGS) entry which is preliminary data.</text>
</comment>
<dbReference type="InterPro" id="IPR035994">
    <property type="entry name" value="Nucleoside_phosphorylase_sf"/>
</dbReference>
<gene>
    <name evidence="3" type="ORF">J2S44_003063</name>
</gene>
<dbReference type="CDD" id="cd09008">
    <property type="entry name" value="MTAN"/>
    <property type="match status" value="1"/>
</dbReference>
<evidence type="ECO:0000313" key="3">
    <source>
        <dbReference type="EMBL" id="MDR7322813.1"/>
    </source>
</evidence>
<dbReference type="GO" id="GO:0009116">
    <property type="term" value="P:nucleoside metabolic process"/>
    <property type="evidence" value="ECO:0007669"/>
    <property type="project" value="InterPro"/>
</dbReference>
<evidence type="ECO:0000256" key="1">
    <source>
        <dbReference type="SAM" id="MobiDB-lite"/>
    </source>
</evidence>
<sequence length="375" mass="39182">MIVILTALNLEYQAVRRHLTGLETQAHEAGTLFEVGRLPGGGRAALCLAGKGNQSAAVLTERAIARFTPSAVLFVGVAGGLYPSVRLGDVVVASKVYAYHGGTAEDDGMKARPRAWDIPHAADQLAQHLDRTGEWTRHLPPGADVPAVRFAPIAAGEVVQDSATSAHARWVRDHFNDALAIEMEGAGVVHAAFLNSALPGVVVRGISDRADGTKQHTDGQNWQPRAAANAAAFAIALADELARTAHDGRSRHTTRTGSTPMLGENHNHAGGNARVGVQAGVIHGGVHQSFGASAPADLAGRIDALRGQLRQARADERLDEETYRAAEAELAIAADTTAERGTMLVALKRLRGLVVDLSGVAASVAAVIALVQGMA</sequence>
<accession>A0AAE4CTY5</accession>
<dbReference type="Gene3D" id="3.40.50.1580">
    <property type="entry name" value="Nucleoside phosphorylase domain"/>
    <property type="match status" value="1"/>
</dbReference>
<dbReference type="PANTHER" id="PTHR46832">
    <property type="entry name" value="5'-METHYLTHIOADENOSINE/S-ADENOSYLHOMOCYSTEINE NUCLEOSIDASE"/>
    <property type="match status" value="1"/>
</dbReference>
<feature type="domain" description="Nucleoside phosphorylase" evidence="2">
    <location>
        <begin position="2"/>
        <end position="237"/>
    </location>
</feature>
<dbReference type="EC" id="3.6.1.55" evidence="3"/>
<name>A0AAE4CTY5_9ACTN</name>
<feature type="region of interest" description="Disordered" evidence="1">
    <location>
        <begin position="245"/>
        <end position="267"/>
    </location>
</feature>
<evidence type="ECO:0000313" key="4">
    <source>
        <dbReference type="Proteomes" id="UP001183629"/>
    </source>
</evidence>
<dbReference type="GO" id="GO:0008782">
    <property type="term" value="F:adenosylhomocysteine nucleosidase activity"/>
    <property type="evidence" value="ECO:0007669"/>
    <property type="project" value="TreeGrafter"/>
</dbReference>
<dbReference type="RefSeq" id="WP_310413794.1">
    <property type="nucleotide sequence ID" value="NZ_JAVDYC010000001.1"/>
</dbReference>
<keyword evidence="3" id="KW-0378">Hydrolase</keyword>
<dbReference type="AlphaFoldDB" id="A0AAE4CTY5"/>
<dbReference type="PANTHER" id="PTHR46832:SF1">
    <property type="entry name" value="5'-METHYLTHIOADENOSINE_S-ADENOSYLHOMOCYSTEINE NUCLEOSIDASE"/>
    <property type="match status" value="1"/>
</dbReference>
<dbReference type="GO" id="GO:0019284">
    <property type="term" value="P:L-methionine salvage from S-adenosylmethionine"/>
    <property type="evidence" value="ECO:0007669"/>
    <property type="project" value="TreeGrafter"/>
</dbReference>
<dbReference type="EMBL" id="JAVDYC010000001">
    <property type="protein sequence ID" value="MDR7322813.1"/>
    <property type="molecule type" value="Genomic_DNA"/>
</dbReference>
<protein>
    <submittedName>
        <fullName evidence="3">8-oxo-dGTP diphosphatase</fullName>
        <ecNumber evidence="3">3.6.1.55</ecNumber>
    </submittedName>
</protein>
<dbReference type="GO" id="GO:0008930">
    <property type="term" value="F:methylthioadenosine nucleosidase activity"/>
    <property type="evidence" value="ECO:0007669"/>
    <property type="project" value="TreeGrafter"/>
</dbReference>
<dbReference type="Proteomes" id="UP001183629">
    <property type="component" value="Unassembled WGS sequence"/>
</dbReference>
<dbReference type="Pfam" id="PF01048">
    <property type="entry name" value="PNP_UDP_1"/>
    <property type="match status" value="1"/>
</dbReference>
<evidence type="ECO:0000259" key="2">
    <source>
        <dbReference type="Pfam" id="PF01048"/>
    </source>
</evidence>
<dbReference type="GO" id="GO:0035539">
    <property type="term" value="F:8-oxo-7,8-dihydrodeoxyguanosine triphosphate pyrophosphatase activity"/>
    <property type="evidence" value="ECO:0007669"/>
    <property type="project" value="UniProtKB-EC"/>
</dbReference>
<reference evidence="3 4" key="1">
    <citation type="submission" date="2023-07" db="EMBL/GenBank/DDBJ databases">
        <title>Sequencing the genomes of 1000 actinobacteria strains.</title>
        <authorList>
            <person name="Klenk H.-P."/>
        </authorList>
    </citation>
    <scope>NUCLEOTIDE SEQUENCE [LARGE SCALE GENOMIC DNA]</scope>
    <source>
        <strain evidence="3 4">DSM 44711</strain>
    </source>
</reference>
<organism evidence="3 4">
    <name type="scientific">Catenuloplanes niger</name>
    <dbReference type="NCBI Taxonomy" id="587534"/>
    <lineage>
        <taxon>Bacteria</taxon>
        <taxon>Bacillati</taxon>
        <taxon>Actinomycetota</taxon>
        <taxon>Actinomycetes</taxon>
        <taxon>Micromonosporales</taxon>
        <taxon>Micromonosporaceae</taxon>
        <taxon>Catenuloplanes</taxon>
    </lineage>
</organism>
<dbReference type="InterPro" id="IPR000845">
    <property type="entry name" value="Nucleoside_phosphorylase_d"/>
</dbReference>
<dbReference type="GO" id="GO:0005829">
    <property type="term" value="C:cytosol"/>
    <property type="evidence" value="ECO:0007669"/>
    <property type="project" value="TreeGrafter"/>
</dbReference>
<dbReference type="SUPFAM" id="SSF53167">
    <property type="entry name" value="Purine and uridine phosphorylases"/>
    <property type="match status" value="1"/>
</dbReference>